<proteinExistence type="inferred from homology"/>
<dbReference type="GO" id="GO:0003735">
    <property type="term" value="F:structural constituent of ribosome"/>
    <property type="evidence" value="ECO:0007669"/>
    <property type="project" value="InterPro"/>
</dbReference>
<dbReference type="AlphaFoldDB" id="A0A830AX37"/>
<dbReference type="GO" id="GO:0006412">
    <property type="term" value="P:translation"/>
    <property type="evidence" value="ECO:0007669"/>
    <property type="project" value="InterPro"/>
</dbReference>
<keyword evidence="5" id="KW-1185">Reference proteome</keyword>
<dbReference type="EMBL" id="BMAC01000002">
    <property type="protein sequence ID" value="GFP78877.1"/>
    <property type="molecule type" value="Genomic_DNA"/>
</dbReference>
<reference evidence="4" key="1">
    <citation type="submission" date="2020-07" db="EMBL/GenBank/DDBJ databases">
        <title>Ethylene signaling mediates host invasion by parasitic plants.</title>
        <authorList>
            <person name="Yoshida S."/>
        </authorList>
    </citation>
    <scope>NUCLEOTIDE SEQUENCE</scope>
    <source>
        <strain evidence="4">Okayama</strain>
    </source>
</reference>
<dbReference type="InterPro" id="IPR013025">
    <property type="entry name" value="Ribosomal_uL23-like"/>
</dbReference>
<sequence length="67" mass="7711">MLESNTLVFVVDKRADKTIIKDTFEKMFKIRAKKVNTLMTPDGKKKAFVMLARDLNALDVAKRIKIL</sequence>
<dbReference type="GO" id="GO:0005840">
    <property type="term" value="C:ribosome"/>
    <property type="evidence" value="ECO:0007669"/>
    <property type="project" value="UniProtKB-KW"/>
</dbReference>
<dbReference type="InterPro" id="IPR012678">
    <property type="entry name" value="Ribosomal_uL23/eL15/eS24_sf"/>
</dbReference>
<dbReference type="Gene3D" id="3.30.70.330">
    <property type="match status" value="1"/>
</dbReference>
<evidence type="ECO:0000313" key="4">
    <source>
        <dbReference type="EMBL" id="GFP78877.1"/>
    </source>
</evidence>
<dbReference type="Pfam" id="PF00276">
    <property type="entry name" value="Ribosomal_L23"/>
    <property type="match status" value="1"/>
</dbReference>
<evidence type="ECO:0000256" key="1">
    <source>
        <dbReference type="ARBA" id="ARBA00006700"/>
    </source>
</evidence>
<dbReference type="SUPFAM" id="SSF54189">
    <property type="entry name" value="Ribosomal proteins S24e, L23 and L15e"/>
    <property type="match status" value="1"/>
</dbReference>
<protein>
    <submittedName>
        <fullName evidence="4">60S ribosomal protein l23a</fullName>
    </submittedName>
</protein>
<evidence type="ECO:0000256" key="3">
    <source>
        <dbReference type="ARBA" id="ARBA00023274"/>
    </source>
</evidence>
<dbReference type="PANTHER" id="PTHR11620">
    <property type="entry name" value="60S RIBOSOMAL PROTEIN L23A"/>
    <property type="match status" value="1"/>
</dbReference>
<evidence type="ECO:0000256" key="2">
    <source>
        <dbReference type="ARBA" id="ARBA00022980"/>
    </source>
</evidence>
<name>A0A830AX37_9LAMI</name>
<dbReference type="GO" id="GO:1990904">
    <property type="term" value="C:ribonucleoprotein complex"/>
    <property type="evidence" value="ECO:0007669"/>
    <property type="project" value="UniProtKB-KW"/>
</dbReference>
<keyword evidence="2 4" id="KW-0689">Ribosomal protein</keyword>
<accession>A0A830AX37</accession>
<keyword evidence="3" id="KW-0687">Ribonucleoprotein</keyword>
<dbReference type="OrthoDB" id="1267328at2759"/>
<dbReference type="GO" id="GO:0003729">
    <property type="term" value="F:mRNA binding"/>
    <property type="evidence" value="ECO:0007669"/>
    <property type="project" value="UniProtKB-ARBA"/>
</dbReference>
<comment type="similarity">
    <text evidence="1">Belongs to the universal ribosomal protein uL23 family.</text>
</comment>
<comment type="caution">
    <text evidence="4">The sequence shown here is derived from an EMBL/GenBank/DDBJ whole genome shotgun (WGS) entry which is preliminary data.</text>
</comment>
<evidence type="ECO:0000313" key="5">
    <source>
        <dbReference type="Proteomes" id="UP000653305"/>
    </source>
</evidence>
<organism evidence="4 5">
    <name type="scientific">Phtheirospermum japonicum</name>
    <dbReference type="NCBI Taxonomy" id="374723"/>
    <lineage>
        <taxon>Eukaryota</taxon>
        <taxon>Viridiplantae</taxon>
        <taxon>Streptophyta</taxon>
        <taxon>Embryophyta</taxon>
        <taxon>Tracheophyta</taxon>
        <taxon>Spermatophyta</taxon>
        <taxon>Magnoliopsida</taxon>
        <taxon>eudicotyledons</taxon>
        <taxon>Gunneridae</taxon>
        <taxon>Pentapetalae</taxon>
        <taxon>asterids</taxon>
        <taxon>lamiids</taxon>
        <taxon>Lamiales</taxon>
        <taxon>Orobanchaceae</taxon>
        <taxon>Orobanchaceae incertae sedis</taxon>
        <taxon>Phtheirospermum</taxon>
    </lineage>
</organism>
<gene>
    <name evidence="4" type="ORF">PHJA_000031200</name>
</gene>
<dbReference type="InterPro" id="IPR012677">
    <property type="entry name" value="Nucleotide-bd_a/b_plait_sf"/>
</dbReference>
<dbReference type="Proteomes" id="UP000653305">
    <property type="component" value="Unassembled WGS sequence"/>
</dbReference>